<evidence type="ECO:0000313" key="4">
    <source>
        <dbReference type="EMBL" id="WIW71866.1"/>
    </source>
</evidence>
<reference evidence="4" key="1">
    <citation type="submission" date="2023-03" db="EMBL/GenBank/DDBJ databases">
        <title>Selenobaculum gbiensis gen. nov. sp. nov., a new bacterium isolated from the gut microbiota of IBD patient.</title>
        <authorList>
            <person name="Yeo S."/>
            <person name="Park H."/>
            <person name="Huh C.S."/>
        </authorList>
    </citation>
    <scope>NUCLEOTIDE SEQUENCE</scope>
    <source>
        <strain evidence="4">ICN-92133</strain>
    </source>
</reference>
<dbReference type="SMART" id="SM00646">
    <property type="entry name" value="Ami_3"/>
    <property type="match status" value="1"/>
</dbReference>
<keyword evidence="5" id="KW-1185">Reference proteome</keyword>
<dbReference type="Gene3D" id="3.40.630.40">
    <property type="entry name" value="Zn-dependent exopeptidases"/>
    <property type="match status" value="1"/>
</dbReference>
<keyword evidence="2" id="KW-0732">Signal</keyword>
<dbReference type="SUPFAM" id="SSF53187">
    <property type="entry name" value="Zn-dependent exopeptidases"/>
    <property type="match status" value="1"/>
</dbReference>
<dbReference type="AlphaFoldDB" id="A0A9Y2ETP1"/>
<feature type="signal peptide" evidence="2">
    <location>
        <begin position="1"/>
        <end position="22"/>
    </location>
</feature>
<gene>
    <name evidence="4" type="ORF">P3F81_06115</name>
</gene>
<sequence length="257" mass="28812">MKKIYYILIVCFIASNFGLNDAYASSLNNENINQAKVQISSFLEKVAKTFLENLKKEYLNSDVKLNEKNESLAGKKILIDPGHGGTNPGAVSYGFREVDNNLAVSLKLKTLLEKQGANVLLTRYEDENIAERGSSLREELQARVDISREYQPDIFVSIHTNSNENPNIQGAMTFYYDEESKKLANSIQTGLINSIKATDKGIAKENFYVLRNSEIPAVLVEMGFITNKNEAEKLNSDNYRDLIAQGISKGISEYFSK</sequence>
<dbReference type="PANTHER" id="PTHR30404:SF0">
    <property type="entry name" value="N-ACETYLMURAMOYL-L-ALANINE AMIDASE AMIC"/>
    <property type="match status" value="1"/>
</dbReference>
<name>A0A9Y2ETP1_9FIRM</name>
<dbReference type="InterPro" id="IPR002508">
    <property type="entry name" value="MurNAc-LAA_cat"/>
</dbReference>
<dbReference type="GO" id="GO:0008745">
    <property type="term" value="F:N-acetylmuramoyl-L-alanine amidase activity"/>
    <property type="evidence" value="ECO:0007669"/>
    <property type="project" value="InterPro"/>
</dbReference>
<evidence type="ECO:0000256" key="2">
    <source>
        <dbReference type="SAM" id="SignalP"/>
    </source>
</evidence>
<dbReference type="EMBL" id="CP120678">
    <property type="protein sequence ID" value="WIW71866.1"/>
    <property type="molecule type" value="Genomic_DNA"/>
</dbReference>
<dbReference type="Pfam" id="PF01520">
    <property type="entry name" value="Amidase_3"/>
    <property type="match status" value="1"/>
</dbReference>
<accession>A0A9Y2ETP1</accession>
<dbReference type="InterPro" id="IPR050695">
    <property type="entry name" value="N-acetylmuramoyl_amidase_3"/>
</dbReference>
<dbReference type="KEGG" id="sgbi:P3F81_06115"/>
<feature type="chain" id="PRO_5040951806" evidence="2">
    <location>
        <begin position="23"/>
        <end position="257"/>
    </location>
</feature>
<dbReference type="Proteomes" id="UP001243623">
    <property type="component" value="Chromosome"/>
</dbReference>
<dbReference type="RefSeq" id="WP_147668642.1">
    <property type="nucleotide sequence ID" value="NZ_CP120678.1"/>
</dbReference>
<dbReference type="CDD" id="cd02696">
    <property type="entry name" value="MurNAc-LAA"/>
    <property type="match status" value="1"/>
</dbReference>
<proteinExistence type="predicted"/>
<evidence type="ECO:0000259" key="3">
    <source>
        <dbReference type="SMART" id="SM00646"/>
    </source>
</evidence>
<dbReference type="GO" id="GO:0030288">
    <property type="term" value="C:outer membrane-bounded periplasmic space"/>
    <property type="evidence" value="ECO:0007669"/>
    <property type="project" value="TreeGrafter"/>
</dbReference>
<feature type="domain" description="MurNAc-LAA" evidence="3">
    <location>
        <begin position="144"/>
        <end position="252"/>
    </location>
</feature>
<evidence type="ECO:0000313" key="5">
    <source>
        <dbReference type="Proteomes" id="UP001243623"/>
    </source>
</evidence>
<protein>
    <submittedName>
        <fullName evidence="4">N-acetylmuramoyl-L-alanine amidase</fullName>
    </submittedName>
</protein>
<dbReference type="PANTHER" id="PTHR30404">
    <property type="entry name" value="N-ACETYLMURAMOYL-L-ALANINE AMIDASE"/>
    <property type="match status" value="1"/>
</dbReference>
<evidence type="ECO:0000256" key="1">
    <source>
        <dbReference type="ARBA" id="ARBA00022801"/>
    </source>
</evidence>
<organism evidence="4 5">
    <name type="scientific">Selenobaculum gibii</name>
    <dbReference type="NCBI Taxonomy" id="3054208"/>
    <lineage>
        <taxon>Bacteria</taxon>
        <taxon>Bacillati</taxon>
        <taxon>Bacillota</taxon>
        <taxon>Negativicutes</taxon>
        <taxon>Selenomonadales</taxon>
        <taxon>Selenomonadaceae</taxon>
        <taxon>Selenobaculum</taxon>
    </lineage>
</organism>
<keyword evidence="1" id="KW-0378">Hydrolase</keyword>
<dbReference type="GO" id="GO:0009253">
    <property type="term" value="P:peptidoglycan catabolic process"/>
    <property type="evidence" value="ECO:0007669"/>
    <property type="project" value="InterPro"/>
</dbReference>